<dbReference type="OrthoDB" id="2679825at2759"/>
<evidence type="ECO:0000313" key="1">
    <source>
        <dbReference type="EMBL" id="OBT95613.1"/>
    </source>
</evidence>
<accession>A0A1B8GIC7</accession>
<reference evidence="2" key="2">
    <citation type="journal article" date="2018" name="Nat. Commun.">
        <title>Extreme sensitivity to ultraviolet light in the fungal pathogen causing white-nose syndrome of bats.</title>
        <authorList>
            <person name="Palmer J.M."/>
            <person name="Drees K.P."/>
            <person name="Foster J.T."/>
            <person name="Lindner D.L."/>
        </authorList>
    </citation>
    <scope>NUCLEOTIDE SEQUENCE [LARGE SCALE GENOMIC DNA]</scope>
    <source>
        <strain evidence="2">UAMH 10579</strain>
    </source>
</reference>
<sequence length="146" mass="16791">MVSNKNRLYIALYPSGATGDVTPEERQYRWGFLVGPKAEKSKEVPGTRYHVKNSIVTGWNYEELSLRDVQNTTTLLARLLIAKIEDDERLKEVFRTTPFVQNDPNWRCRTWVEQVLARIISDGGIVGTSQLDWRAIEQTGRDLEHA</sequence>
<protein>
    <submittedName>
        <fullName evidence="1">Uncharacterized protein</fullName>
    </submittedName>
</protein>
<dbReference type="GeneID" id="28839281"/>
<dbReference type="InterPro" id="IPR054208">
    <property type="entry name" value="DUF6914"/>
</dbReference>
<proteinExistence type="predicted"/>
<dbReference type="Proteomes" id="UP000091956">
    <property type="component" value="Unassembled WGS sequence"/>
</dbReference>
<gene>
    <name evidence="1" type="ORF">VE01_05895</name>
</gene>
<keyword evidence="2" id="KW-1185">Reference proteome</keyword>
<organism evidence="1 2">
    <name type="scientific">Pseudogymnoascus verrucosus</name>
    <dbReference type="NCBI Taxonomy" id="342668"/>
    <lineage>
        <taxon>Eukaryota</taxon>
        <taxon>Fungi</taxon>
        <taxon>Dikarya</taxon>
        <taxon>Ascomycota</taxon>
        <taxon>Pezizomycotina</taxon>
        <taxon>Leotiomycetes</taxon>
        <taxon>Thelebolales</taxon>
        <taxon>Thelebolaceae</taxon>
        <taxon>Pseudogymnoascus</taxon>
    </lineage>
</organism>
<evidence type="ECO:0000313" key="2">
    <source>
        <dbReference type="Proteomes" id="UP000091956"/>
    </source>
</evidence>
<name>A0A1B8GIC7_9PEZI</name>
<reference evidence="1 2" key="1">
    <citation type="submission" date="2016-03" db="EMBL/GenBank/DDBJ databases">
        <title>Comparative genomics of Pseudogymnoascus destructans, the fungus causing white-nose syndrome of bats.</title>
        <authorList>
            <person name="Palmer J.M."/>
            <person name="Drees K.P."/>
            <person name="Foster J.T."/>
            <person name="Lindner D.L."/>
        </authorList>
    </citation>
    <scope>NUCLEOTIDE SEQUENCE [LARGE SCALE GENOMIC DNA]</scope>
    <source>
        <strain evidence="1 2">UAMH 10579</strain>
    </source>
</reference>
<dbReference type="Pfam" id="PF21858">
    <property type="entry name" value="DUF6914"/>
    <property type="match status" value="1"/>
</dbReference>
<dbReference type="RefSeq" id="XP_018129346.1">
    <property type="nucleotide sequence ID" value="XM_018275353.1"/>
</dbReference>
<dbReference type="AlphaFoldDB" id="A0A1B8GIC7"/>
<dbReference type="EMBL" id="KV460234">
    <property type="protein sequence ID" value="OBT95613.1"/>
    <property type="molecule type" value="Genomic_DNA"/>
</dbReference>